<dbReference type="PANTHER" id="PTHR42756:SF1">
    <property type="entry name" value="TRANSCRIPTIONAL REPRESSOR OF EMRAB OPERON"/>
    <property type="match status" value="1"/>
</dbReference>
<dbReference type="InterPro" id="IPR036388">
    <property type="entry name" value="WH-like_DNA-bd_sf"/>
</dbReference>
<sequence length="148" mass="17120">MKVSRLGIVVWLRLLRFVNHSNSLSNEYLAKYNLSIAKFDVLNQIFVAGALTQRELAEKLMITQGGISRMLARLEKDGYIQRKIDWKTKTITLTDAGEELMRVVQPKQEAFLSSIFEEALNKEELKEFSRLLNKVYKVGLKKEIREEG</sequence>
<dbReference type="EMBL" id="NGKA01000002">
    <property type="protein sequence ID" value="RSU15296.1"/>
    <property type="molecule type" value="Genomic_DNA"/>
</dbReference>
<comment type="caution">
    <text evidence="5">The sequence shown here is derived from an EMBL/GenBank/DDBJ whole genome shotgun (WGS) entry which is preliminary data.</text>
</comment>
<dbReference type="PRINTS" id="PR00598">
    <property type="entry name" value="HTHMARR"/>
</dbReference>
<keyword evidence="1" id="KW-0805">Transcription regulation</keyword>
<protein>
    <submittedName>
        <fullName evidence="5">Transcriptional regulator</fullName>
    </submittedName>
</protein>
<evidence type="ECO:0000256" key="3">
    <source>
        <dbReference type="ARBA" id="ARBA00023163"/>
    </source>
</evidence>
<feature type="domain" description="HTH marR-type" evidence="4">
    <location>
        <begin position="1"/>
        <end position="137"/>
    </location>
</feature>
<evidence type="ECO:0000313" key="6">
    <source>
        <dbReference type="Proteomes" id="UP000287605"/>
    </source>
</evidence>
<dbReference type="OrthoDB" id="158803at2"/>
<proteinExistence type="predicted"/>
<accession>A0A430B4L6</accession>
<dbReference type="PANTHER" id="PTHR42756">
    <property type="entry name" value="TRANSCRIPTIONAL REGULATOR, MARR"/>
    <property type="match status" value="1"/>
</dbReference>
<dbReference type="InterPro" id="IPR011991">
    <property type="entry name" value="ArsR-like_HTH"/>
</dbReference>
<dbReference type="GO" id="GO:0003700">
    <property type="term" value="F:DNA-binding transcription factor activity"/>
    <property type="evidence" value="ECO:0007669"/>
    <property type="project" value="InterPro"/>
</dbReference>
<dbReference type="GO" id="GO:0003677">
    <property type="term" value="F:DNA binding"/>
    <property type="evidence" value="ECO:0007669"/>
    <property type="project" value="UniProtKB-KW"/>
</dbReference>
<evidence type="ECO:0000259" key="4">
    <source>
        <dbReference type="PROSITE" id="PS50995"/>
    </source>
</evidence>
<dbReference type="CDD" id="cd00090">
    <property type="entry name" value="HTH_ARSR"/>
    <property type="match status" value="1"/>
</dbReference>
<dbReference type="Proteomes" id="UP000287605">
    <property type="component" value="Unassembled WGS sequence"/>
</dbReference>
<name>A0A430B4L6_9ENTE</name>
<dbReference type="SUPFAM" id="SSF46785">
    <property type="entry name" value="Winged helix' DNA-binding domain"/>
    <property type="match status" value="1"/>
</dbReference>
<dbReference type="InterPro" id="IPR036390">
    <property type="entry name" value="WH_DNA-bd_sf"/>
</dbReference>
<evidence type="ECO:0000313" key="5">
    <source>
        <dbReference type="EMBL" id="RSU15296.1"/>
    </source>
</evidence>
<dbReference type="AlphaFoldDB" id="A0A430B4L6"/>
<keyword evidence="2" id="KW-0238">DNA-binding</keyword>
<organism evidence="5 6">
    <name type="scientific">Vagococcus elongatus</name>
    <dbReference type="NCBI Taxonomy" id="180344"/>
    <lineage>
        <taxon>Bacteria</taxon>
        <taxon>Bacillati</taxon>
        <taxon>Bacillota</taxon>
        <taxon>Bacilli</taxon>
        <taxon>Lactobacillales</taxon>
        <taxon>Enterococcaceae</taxon>
        <taxon>Vagococcus</taxon>
    </lineage>
</organism>
<dbReference type="Gene3D" id="1.10.10.10">
    <property type="entry name" value="Winged helix-like DNA-binding domain superfamily/Winged helix DNA-binding domain"/>
    <property type="match status" value="1"/>
</dbReference>
<dbReference type="Pfam" id="PF01047">
    <property type="entry name" value="MarR"/>
    <property type="match status" value="1"/>
</dbReference>
<evidence type="ECO:0000256" key="2">
    <source>
        <dbReference type="ARBA" id="ARBA00023125"/>
    </source>
</evidence>
<reference evidence="5 6" key="1">
    <citation type="submission" date="2017-05" db="EMBL/GenBank/DDBJ databases">
        <title>Vagococcus spp. assemblies.</title>
        <authorList>
            <person name="Gulvik C.A."/>
        </authorList>
    </citation>
    <scope>NUCLEOTIDE SEQUENCE [LARGE SCALE GENOMIC DNA]</scope>
    <source>
        <strain evidence="5 6">CCUG 51432</strain>
    </source>
</reference>
<keyword evidence="3" id="KW-0804">Transcription</keyword>
<evidence type="ECO:0000256" key="1">
    <source>
        <dbReference type="ARBA" id="ARBA00023015"/>
    </source>
</evidence>
<dbReference type="InterPro" id="IPR000835">
    <property type="entry name" value="HTH_MarR-typ"/>
</dbReference>
<gene>
    <name evidence="5" type="ORF">CBF29_02750</name>
</gene>
<keyword evidence="6" id="KW-1185">Reference proteome</keyword>
<dbReference type="SMART" id="SM00347">
    <property type="entry name" value="HTH_MARR"/>
    <property type="match status" value="1"/>
</dbReference>
<dbReference type="PROSITE" id="PS50995">
    <property type="entry name" value="HTH_MARR_2"/>
    <property type="match status" value="1"/>
</dbReference>